<proteinExistence type="predicted"/>
<accession>A0A977KXG6</accession>
<dbReference type="KEGG" id="wna:KA717_01850"/>
<sequence>MAKIQKATSYPGHEKRKTTPIHDQIQIALALADQNSLIDLLLNSQPPAVCFDNRETCQKKALINVSHWELYGKIPSEWIAVKMETQEPVWKSLVCEVEVPIKKKSYAVDGIISYEYNQTTLVDLVHKSSGETLIGEDPNEKKGRVLVEIKTEIQSWADTLRQIKRYQTELEIPKAILVCDTLTELEAQGFMSQGVGIYPATYLTPAIPNSNGINRDRKTLTYRKL</sequence>
<protein>
    <submittedName>
        <fullName evidence="1">Uncharacterized protein</fullName>
    </submittedName>
</protein>
<organism evidence="1">
    <name type="scientific">Woronichinia naegeliana WA131</name>
    <dbReference type="NCBI Taxonomy" id="2824559"/>
    <lineage>
        <taxon>Bacteria</taxon>
        <taxon>Bacillati</taxon>
        <taxon>Cyanobacteriota</taxon>
        <taxon>Cyanophyceae</taxon>
        <taxon>Synechococcales</taxon>
        <taxon>Coelosphaeriaceae</taxon>
        <taxon>Woronichinia</taxon>
    </lineage>
</organism>
<dbReference type="EMBL" id="CP073041">
    <property type="protein sequence ID" value="UXE61726.1"/>
    <property type="molecule type" value="Genomic_DNA"/>
</dbReference>
<evidence type="ECO:0000313" key="1">
    <source>
        <dbReference type="EMBL" id="UXE61726.1"/>
    </source>
</evidence>
<dbReference type="AlphaFoldDB" id="A0A977KXG6"/>
<reference evidence="1" key="1">
    <citation type="submission" date="2021-04" db="EMBL/GenBank/DDBJ databases">
        <title>Genome sequence of Woronichinia naegeliana from Washington state freshwater lake bloom.</title>
        <authorList>
            <person name="Dreher T.W."/>
        </authorList>
    </citation>
    <scope>NUCLEOTIDE SEQUENCE</scope>
    <source>
        <strain evidence="1">WA131</strain>
    </source>
</reference>
<gene>
    <name evidence="1" type="ORF">KA717_01850</name>
</gene>
<name>A0A977KXG6_9CYAN</name>
<dbReference type="Proteomes" id="UP001065613">
    <property type="component" value="Chromosome"/>
</dbReference>